<proteinExistence type="predicted"/>
<evidence type="ECO:0008006" key="4">
    <source>
        <dbReference type="Google" id="ProtNLM"/>
    </source>
</evidence>
<keyword evidence="1" id="KW-1133">Transmembrane helix</keyword>
<accession>A0ABY7Q6V3</accession>
<gene>
    <name evidence="2" type="ORF">O1G21_22805</name>
</gene>
<sequence length="669" mass="71685">MGVLGLLAALLATAVGTAHVIGALGPWRAAEALSGWILAGVAQLIGLALLVGVPVHGLKPVPMLAVAVLAGAAEVVVVRTRPDLLVRHRETVSGVLRAVRRCGSVWRNPAVVVLALLVLAGYGWRIALGSFVLPSEWDGMWYHLVGPAQWIQDGHIGHTPAAFWSDVYPQGQEVLGAWAGVFTHTLRWSWAAGLPFFLLGFTSAVGLAVRFGARRDHALLGALGFLLIPAVIAQSSTSYVDVGAATTATAAFQFVLALPNGRGAVEGRLNHLWLAGVALALGTSVKASNLLTMACVVAVGVGQVVLTIVADRRAAAAGSTDRGPAGPLRHGVGRLVVLGTAMVLPSVLLSSYWYVRTWIKYDNPFYPFTMFGFIGKGTVQDLIMVNNTPGVIKAAGGVPGQLWESWTTPVAVPFSYDQRLGGLGTGWLWVLFPAVIVGVVVFVRRRQWAPLLGLLLPMMVMVAASPGPWWARYTVYLPILGGVFLAVFLTWITGTAERPVGGLGYARWALAVAIGFALVGTAGNAGWKASQPSWVAPSPGWLPTFDAFRGTVDLMQHRRTQQDKVWPWSDFPSARKLPKGSVIAISDQGPDIRLPLVGMKMERRLVQVTTNDDLRTFEAGVRRSGAQYLALDPSGWRDKQMIKLVESDPTRFRLVSGNDPVHIYAFDGR</sequence>
<feature type="transmembrane region" description="Helical" evidence="1">
    <location>
        <begin position="291"/>
        <end position="310"/>
    </location>
</feature>
<dbReference type="EMBL" id="CP115450">
    <property type="protein sequence ID" value="WBP88388.1"/>
    <property type="molecule type" value="Genomic_DNA"/>
</dbReference>
<keyword evidence="1" id="KW-0812">Transmembrane</keyword>
<reference evidence="3" key="1">
    <citation type="submission" date="2022-12" db="EMBL/GenBank/DDBJ databases">
        <authorList>
            <person name="Mo P."/>
        </authorList>
    </citation>
    <scope>NUCLEOTIDE SEQUENCE [LARGE SCALE GENOMIC DNA]</scope>
    <source>
        <strain evidence="3">HUAS 3-15</strain>
    </source>
</reference>
<keyword evidence="1" id="KW-0472">Membrane</keyword>
<keyword evidence="3" id="KW-1185">Reference proteome</keyword>
<feature type="transmembrane region" description="Helical" evidence="1">
    <location>
        <begin position="450"/>
        <end position="469"/>
    </location>
</feature>
<evidence type="ECO:0000256" key="1">
    <source>
        <dbReference type="SAM" id="Phobius"/>
    </source>
</evidence>
<feature type="transmembrane region" description="Helical" evidence="1">
    <location>
        <begin position="32"/>
        <end position="53"/>
    </location>
</feature>
<feature type="transmembrane region" description="Helical" evidence="1">
    <location>
        <begin position="110"/>
        <end position="133"/>
    </location>
</feature>
<feature type="transmembrane region" description="Helical" evidence="1">
    <location>
        <begin position="475"/>
        <end position="493"/>
    </location>
</feature>
<evidence type="ECO:0000313" key="2">
    <source>
        <dbReference type="EMBL" id="WBP88388.1"/>
    </source>
</evidence>
<name>A0ABY7Q6V3_9ACTN</name>
<feature type="transmembrane region" description="Helical" evidence="1">
    <location>
        <begin position="188"/>
        <end position="209"/>
    </location>
</feature>
<feature type="transmembrane region" description="Helical" evidence="1">
    <location>
        <begin position="505"/>
        <end position="527"/>
    </location>
</feature>
<organism evidence="2 3">
    <name type="scientific">Kitasatospora cathayae</name>
    <dbReference type="NCBI Taxonomy" id="3004092"/>
    <lineage>
        <taxon>Bacteria</taxon>
        <taxon>Bacillati</taxon>
        <taxon>Actinomycetota</taxon>
        <taxon>Actinomycetes</taxon>
        <taxon>Kitasatosporales</taxon>
        <taxon>Streptomycetaceae</taxon>
        <taxon>Kitasatospora</taxon>
    </lineage>
</organism>
<protein>
    <recommendedName>
        <fullName evidence="4">Glycosyltransferase RgtA/B/C/D-like domain-containing protein</fullName>
    </recommendedName>
</protein>
<dbReference type="Proteomes" id="UP001212821">
    <property type="component" value="Chromosome"/>
</dbReference>
<feature type="transmembrane region" description="Helical" evidence="1">
    <location>
        <begin position="216"/>
        <end position="233"/>
    </location>
</feature>
<dbReference type="RefSeq" id="WP_270146469.1">
    <property type="nucleotide sequence ID" value="NZ_CP115450.1"/>
</dbReference>
<feature type="transmembrane region" description="Helical" evidence="1">
    <location>
        <begin position="426"/>
        <end position="443"/>
    </location>
</feature>
<feature type="transmembrane region" description="Helical" evidence="1">
    <location>
        <begin position="331"/>
        <end position="355"/>
    </location>
</feature>
<evidence type="ECO:0000313" key="3">
    <source>
        <dbReference type="Proteomes" id="UP001212821"/>
    </source>
</evidence>